<dbReference type="SUPFAM" id="SSF58038">
    <property type="entry name" value="SNARE fusion complex"/>
    <property type="match status" value="1"/>
</dbReference>
<feature type="domain" description="Longin" evidence="6">
    <location>
        <begin position="105"/>
        <end position="169"/>
    </location>
</feature>
<dbReference type="Pfam" id="PF13774">
    <property type="entry name" value="Longin"/>
    <property type="match status" value="1"/>
</dbReference>
<sequence length="289" mass="32717">MILYAVIARAKDGAVLVESIVAGIEGNFPHVTVEVLERIVSSANHTSSVLLPDGGKRTFVQRRDLPMFGGLFSGVVATQWTCFGYNNADDMESQAMRGGGNGDVDYYFHMCRKDNVICLCISDDIDARHHAVNYDFLDDVEAKFTKSYAPFRVTKAKAYEMDKKFNKELGKLIYFYNENRQKMVMNDKVGDLLVKVDDLKGLLGSNITVVLERDRYLTDLIERSDNMVQDSKVFTKRSSKLKAKVQREYYFYYIIAFLFGVLVLYLLFAELCGYTGRKCSSTAESSGEE</sequence>
<keyword evidence="9" id="KW-1185">Reference proteome</keyword>
<keyword evidence="2 5" id="KW-0472">Membrane</keyword>
<evidence type="ECO:0000256" key="3">
    <source>
        <dbReference type="ARBA" id="ARBA00046280"/>
    </source>
</evidence>
<protein>
    <submittedName>
        <fullName evidence="8">Uncharacterized protein</fullName>
    </submittedName>
</protein>
<comment type="subcellular location">
    <subcellularLocation>
        <location evidence="3">Endomembrane system</location>
        <topology evidence="3">Single-pass type IV membrane protein</topology>
    </subcellularLocation>
</comment>
<dbReference type="InterPro" id="IPR051097">
    <property type="entry name" value="Synaptobrevin-like_transport"/>
</dbReference>
<dbReference type="EMBL" id="JALLPB020000058">
    <property type="protein sequence ID" value="KAL3822683.1"/>
    <property type="molecule type" value="Genomic_DNA"/>
</dbReference>
<evidence type="ECO:0000259" key="6">
    <source>
        <dbReference type="PROSITE" id="PS50859"/>
    </source>
</evidence>
<evidence type="ECO:0000313" key="8">
    <source>
        <dbReference type="EMBL" id="KAL3822683.1"/>
    </source>
</evidence>
<dbReference type="Pfam" id="PF00957">
    <property type="entry name" value="Synaptobrevin"/>
    <property type="match status" value="1"/>
</dbReference>
<dbReference type="Gene3D" id="3.30.450.50">
    <property type="entry name" value="Longin domain"/>
    <property type="match status" value="1"/>
</dbReference>
<dbReference type="InterPro" id="IPR011012">
    <property type="entry name" value="Longin-like_dom_sf"/>
</dbReference>
<dbReference type="CDD" id="cd15843">
    <property type="entry name" value="R-SNARE"/>
    <property type="match status" value="1"/>
</dbReference>
<dbReference type="AlphaFoldDB" id="A0ABD3SDT7"/>
<dbReference type="Proteomes" id="UP001530377">
    <property type="component" value="Unassembled WGS sequence"/>
</dbReference>
<evidence type="ECO:0000313" key="9">
    <source>
        <dbReference type="Proteomes" id="UP001530377"/>
    </source>
</evidence>
<name>A0ABD3SDT7_9STRA</name>
<keyword evidence="5" id="KW-1133">Transmembrane helix</keyword>
<accession>A0ABD3SDT7</accession>
<evidence type="ECO:0000259" key="7">
    <source>
        <dbReference type="PROSITE" id="PS50892"/>
    </source>
</evidence>
<dbReference type="InterPro" id="IPR010908">
    <property type="entry name" value="Longin_dom"/>
</dbReference>
<evidence type="ECO:0000256" key="1">
    <source>
        <dbReference type="ARBA" id="ARBA00008025"/>
    </source>
</evidence>
<evidence type="ECO:0000256" key="5">
    <source>
        <dbReference type="SAM" id="Phobius"/>
    </source>
</evidence>
<evidence type="ECO:0000256" key="4">
    <source>
        <dbReference type="PROSITE-ProRule" id="PRU00290"/>
    </source>
</evidence>
<dbReference type="CDD" id="cd14824">
    <property type="entry name" value="Longin"/>
    <property type="match status" value="1"/>
</dbReference>
<dbReference type="PROSITE" id="PS50892">
    <property type="entry name" value="V_SNARE"/>
    <property type="match status" value="1"/>
</dbReference>
<dbReference type="PANTHER" id="PTHR21136:SF168">
    <property type="entry name" value="VESICLE-ASSOCIATED MEMBRANE PROTEIN 9"/>
    <property type="match status" value="1"/>
</dbReference>
<gene>
    <name evidence="8" type="ORF">ACHAXA_009565</name>
</gene>
<organism evidence="8 9">
    <name type="scientific">Cyclostephanos tholiformis</name>
    <dbReference type="NCBI Taxonomy" id="382380"/>
    <lineage>
        <taxon>Eukaryota</taxon>
        <taxon>Sar</taxon>
        <taxon>Stramenopiles</taxon>
        <taxon>Ochrophyta</taxon>
        <taxon>Bacillariophyta</taxon>
        <taxon>Coscinodiscophyceae</taxon>
        <taxon>Thalassiosirophycidae</taxon>
        <taxon>Stephanodiscales</taxon>
        <taxon>Stephanodiscaceae</taxon>
        <taxon>Cyclostephanos</taxon>
    </lineage>
</organism>
<dbReference type="PROSITE" id="PS50859">
    <property type="entry name" value="LONGIN"/>
    <property type="match status" value="1"/>
</dbReference>
<keyword evidence="5" id="KW-0812">Transmembrane</keyword>
<dbReference type="InterPro" id="IPR042855">
    <property type="entry name" value="V_SNARE_CC"/>
</dbReference>
<dbReference type="GO" id="GO:0012505">
    <property type="term" value="C:endomembrane system"/>
    <property type="evidence" value="ECO:0007669"/>
    <property type="project" value="UniProtKB-SubCell"/>
</dbReference>
<dbReference type="Gene3D" id="1.20.5.110">
    <property type="match status" value="1"/>
</dbReference>
<comment type="similarity">
    <text evidence="1">Belongs to the synaptobrevin family.</text>
</comment>
<keyword evidence="4" id="KW-0175">Coiled coil</keyword>
<dbReference type="SUPFAM" id="SSF64356">
    <property type="entry name" value="SNARE-like"/>
    <property type="match status" value="1"/>
</dbReference>
<proteinExistence type="inferred from homology"/>
<feature type="transmembrane region" description="Helical" evidence="5">
    <location>
        <begin position="249"/>
        <end position="268"/>
    </location>
</feature>
<comment type="caution">
    <text evidence="8">The sequence shown here is derived from an EMBL/GenBank/DDBJ whole genome shotgun (WGS) entry which is preliminary data.</text>
</comment>
<reference evidence="8 9" key="1">
    <citation type="submission" date="2024-10" db="EMBL/GenBank/DDBJ databases">
        <title>Updated reference genomes for cyclostephanoid diatoms.</title>
        <authorList>
            <person name="Roberts W.R."/>
            <person name="Alverson A.J."/>
        </authorList>
    </citation>
    <scope>NUCLEOTIDE SEQUENCE [LARGE SCALE GENOMIC DNA]</scope>
    <source>
        <strain evidence="8 9">AJA228-03</strain>
    </source>
</reference>
<evidence type="ECO:0000256" key="2">
    <source>
        <dbReference type="ARBA" id="ARBA00023136"/>
    </source>
</evidence>
<feature type="domain" description="V-SNARE coiled-coil homology" evidence="7">
    <location>
        <begin position="188"/>
        <end position="248"/>
    </location>
</feature>
<dbReference type="PANTHER" id="PTHR21136">
    <property type="entry name" value="SNARE PROTEINS"/>
    <property type="match status" value="1"/>
</dbReference>